<dbReference type="Proteomes" id="UP000218209">
    <property type="component" value="Unassembled WGS sequence"/>
</dbReference>
<feature type="compositionally biased region" description="Low complexity" evidence="1">
    <location>
        <begin position="7"/>
        <end position="29"/>
    </location>
</feature>
<accession>A0A1X6P3F4</accession>
<feature type="region of interest" description="Disordered" evidence="1">
    <location>
        <begin position="1"/>
        <end position="29"/>
    </location>
</feature>
<dbReference type="EMBL" id="KV918909">
    <property type="protein sequence ID" value="OSX75280.1"/>
    <property type="molecule type" value="Genomic_DNA"/>
</dbReference>
<evidence type="ECO:0000313" key="3">
    <source>
        <dbReference type="EMBL" id="OSX75280.1"/>
    </source>
</evidence>
<dbReference type="GO" id="GO:0004672">
    <property type="term" value="F:protein kinase activity"/>
    <property type="evidence" value="ECO:0007669"/>
    <property type="project" value="InterPro"/>
</dbReference>
<sequence>MAPKFDAPSAAAASTAPPSASASSASDSSASVSAAPRWKSKLKDWKLTFNQAVVELVWEEVRYEIVLSRNATETSCGETKALDAAPSWTRRLPIQENCRNETTRLYACRDFIDSHVDVWAKPSRWEYSSWVRHPLYLQGAPRTHQLVTSGGGQVLAVHPDVRCVYVTDAVIDTYPALRKFQPDELTPVAVLDRHIFKVVDSTGMPMVLKQVYHYQGLKGFRQEIAMLSDLAHHSSVVSMCGLMQPRQGFVDGILLSFLPGCTLHHVPTASKADARRWKQQVASALAHLHKSNRVWGDAKPSNIMMAHRFQEENNDRGRVGPDEQAA</sequence>
<proteinExistence type="predicted"/>
<protein>
    <recommendedName>
        <fullName evidence="2">Protein kinase domain-containing protein</fullName>
    </recommendedName>
</protein>
<dbReference type="Gene3D" id="1.10.510.10">
    <property type="entry name" value="Transferase(Phosphotransferase) domain 1"/>
    <property type="match status" value="1"/>
</dbReference>
<evidence type="ECO:0000313" key="4">
    <source>
        <dbReference type="Proteomes" id="UP000218209"/>
    </source>
</evidence>
<dbReference type="PROSITE" id="PS50011">
    <property type="entry name" value="PROTEIN_KINASE_DOM"/>
    <property type="match status" value="1"/>
</dbReference>
<dbReference type="AlphaFoldDB" id="A0A1X6P3F4"/>
<dbReference type="OrthoDB" id="4062651at2759"/>
<feature type="domain" description="Protein kinase" evidence="2">
    <location>
        <begin position="174"/>
        <end position="326"/>
    </location>
</feature>
<organism evidence="3 4">
    <name type="scientific">Porphyra umbilicalis</name>
    <name type="common">Purple laver</name>
    <name type="synonym">Red alga</name>
    <dbReference type="NCBI Taxonomy" id="2786"/>
    <lineage>
        <taxon>Eukaryota</taxon>
        <taxon>Rhodophyta</taxon>
        <taxon>Bangiophyceae</taxon>
        <taxon>Bangiales</taxon>
        <taxon>Bangiaceae</taxon>
        <taxon>Porphyra</taxon>
    </lineage>
</organism>
<dbReference type="Pfam" id="PF00069">
    <property type="entry name" value="Pkinase"/>
    <property type="match status" value="1"/>
</dbReference>
<keyword evidence="4" id="KW-1185">Reference proteome</keyword>
<evidence type="ECO:0000259" key="2">
    <source>
        <dbReference type="PROSITE" id="PS50011"/>
    </source>
</evidence>
<gene>
    <name evidence="3" type="ORF">BU14_0243s0015</name>
</gene>
<dbReference type="InterPro" id="IPR011009">
    <property type="entry name" value="Kinase-like_dom_sf"/>
</dbReference>
<reference evidence="3 4" key="1">
    <citation type="submission" date="2017-03" db="EMBL/GenBank/DDBJ databases">
        <title>WGS assembly of Porphyra umbilicalis.</title>
        <authorList>
            <person name="Brawley S.H."/>
            <person name="Blouin N.A."/>
            <person name="Ficko-Blean E."/>
            <person name="Wheeler G.L."/>
            <person name="Lohr M."/>
            <person name="Goodson H.V."/>
            <person name="Jenkins J.W."/>
            <person name="Blaby-Haas C.E."/>
            <person name="Helliwell K.E."/>
            <person name="Chan C."/>
            <person name="Marriage T."/>
            <person name="Bhattacharya D."/>
            <person name="Klein A.S."/>
            <person name="Badis Y."/>
            <person name="Brodie J."/>
            <person name="Cao Y."/>
            <person name="Collen J."/>
            <person name="Dittami S.M."/>
            <person name="Gachon C.M."/>
            <person name="Green B.R."/>
            <person name="Karpowicz S."/>
            <person name="Kim J.W."/>
            <person name="Kudahl U."/>
            <person name="Lin S."/>
            <person name="Michel G."/>
            <person name="Mittag M."/>
            <person name="Olson B.J."/>
            <person name="Pangilinan J."/>
            <person name="Peng Y."/>
            <person name="Qiu H."/>
            <person name="Shu S."/>
            <person name="Singer J.T."/>
            <person name="Smith A.G."/>
            <person name="Sprecher B.N."/>
            <person name="Wagner V."/>
            <person name="Wang W."/>
            <person name="Wang Z.-Y."/>
            <person name="Yan J."/>
            <person name="Yarish C."/>
            <person name="Zoeuner-Riek S."/>
            <person name="Zhuang Y."/>
            <person name="Zou Y."/>
            <person name="Lindquist E.A."/>
            <person name="Grimwood J."/>
            <person name="Barry K."/>
            <person name="Rokhsar D.S."/>
            <person name="Schmutz J."/>
            <person name="Stiller J.W."/>
            <person name="Grossman A.R."/>
            <person name="Prochnik S.E."/>
        </authorList>
    </citation>
    <scope>NUCLEOTIDE SEQUENCE [LARGE SCALE GENOMIC DNA]</scope>
    <source>
        <strain evidence="3">4086291</strain>
    </source>
</reference>
<dbReference type="InterPro" id="IPR000719">
    <property type="entry name" value="Prot_kinase_dom"/>
</dbReference>
<dbReference type="GO" id="GO:0005524">
    <property type="term" value="F:ATP binding"/>
    <property type="evidence" value="ECO:0007669"/>
    <property type="project" value="InterPro"/>
</dbReference>
<dbReference type="SUPFAM" id="SSF56112">
    <property type="entry name" value="Protein kinase-like (PK-like)"/>
    <property type="match status" value="1"/>
</dbReference>
<name>A0A1X6P3F4_PORUM</name>
<evidence type="ECO:0000256" key="1">
    <source>
        <dbReference type="SAM" id="MobiDB-lite"/>
    </source>
</evidence>